<accession>A0A855XTN0</accession>
<dbReference type="EMBL" id="QGTZ01000007">
    <property type="protein sequence ID" value="PWW38927.1"/>
    <property type="molecule type" value="Genomic_DNA"/>
</dbReference>
<proteinExistence type="predicted"/>
<protein>
    <submittedName>
        <fullName evidence="1">Uncharacterized protein</fullName>
    </submittedName>
</protein>
<dbReference type="EMBL" id="QLLI01000013">
    <property type="protein sequence ID" value="RAI89756.1"/>
    <property type="molecule type" value="Genomic_DNA"/>
</dbReference>
<sequence length="31" mass="3522">MATRVSYPMKLKMNVEGQELAQIAARDKNID</sequence>
<gene>
    <name evidence="2" type="ORF">DET54_11339</name>
    <name evidence="1" type="ORF">DET56_107329</name>
</gene>
<dbReference type="AlphaFoldDB" id="A0A855XTN0"/>
<comment type="caution">
    <text evidence="1">The sequence shown here is derived from an EMBL/GenBank/DDBJ whole genome shotgun (WGS) entry which is preliminary data.</text>
</comment>
<reference evidence="1 3" key="1">
    <citation type="submission" date="2018-05" db="EMBL/GenBank/DDBJ databases">
        <title>Freshwater and sediment microbial communities from various areas in North America, analyzing microbe dynamics in response to fracking.</title>
        <authorList>
            <person name="Lamendella R."/>
        </authorList>
    </citation>
    <scope>NUCLEOTIDE SEQUENCE [LARGE SCALE GENOMIC DNA]</scope>
    <source>
        <strain evidence="1 3">DB-3</strain>
        <strain evidence="2 4">NG-13</strain>
    </source>
</reference>
<name>A0A855XTN0_9BACL</name>
<evidence type="ECO:0000313" key="1">
    <source>
        <dbReference type="EMBL" id="PWW38927.1"/>
    </source>
</evidence>
<keyword evidence="4" id="KW-1185">Reference proteome</keyword>
<evidence type="ECO:0000313" key="2">
    <source>
        <dbReference type="EMBL" id="RAI89756.1"/>
    </source>
</evidence>
<dbReference type="Proteomes" id="UP000248827">
    <property type="component" value="Unassembled WGS sequence"/>
</dbReference>
<evidence type="ECO:0000313" key="3">
    <source>
        <dbReference type="Proteomes" id="UP000247078"/>
    </source>
</evidence>
<evidence type="ECO:0000313" key="4">
    <source>
        <dbReference type="Proteomes" id="UP000248827"/>
    </source>
</evidence>
<dbReference type="Proteomes" id="UP000247078">
    <property type="component" value="Unassembled WGS sequence"/>
</dbReference>
<organism evidence="1 3">
    <name type="scientific">Paenibacillus pabuli</name>
    <dbReference type="NCBI Taxonomy" id="1472"/>
    <lineage>
        <taxon>Bacteria</taxon>
        <taxon>Bacillati</taxon>
        <taxon>Bacillota</taxon>
        <taxon>Bacilli</taxon>
        <taxon>Bacillales</taxon>
        <taxon>Paenibacillaceae</taxon>
        <taxon>Paenibacillus</taxon>
    </lineage>
</organism>